<feature type="domain" description="F-box" evidence="1">
    <location>
        <begin position="45"/>
        <end position="65"/>
    </location>
</feature>
<dbReference type="SUPFAM" id="SSF81383">
    <property type="entry name" value="F-box domain"/>
    <property type="match status" value="1"/>
</dbReference>
<dbReference type="SUPFAM" id="SSF50965">
    <property type="entry name" value="Galactose oxidase, central domain"/>
    <property type="match status" value="1"/>
</dbReference>
<dbReference type="EMBL" id="JAMFTS010000001">
    <property type="protein sequence ID" value="KAJ4804783.1"/>
    <property type="molecule type" value="Genomic_DNA"/>
</dbReference>
<feature type="domain" description="KIB1-4 beta-propeller" evidence="2">
    <location>
        <begin position="86"/>
        <end position="299"/>
    </location>
</feature>
<dbReference type="PANTHER" id="PTHR44259:SF114">
    <property type="entry name" value="OS06G0707300 PROTEIN"/>
    <property type="match status" value="1"/>
</dbReference>
<dbReference type="InterPro" id="IPR011043">
    <property type="entry name" value="Gal_Oxase/kelch_b-propeller"/>
</dbReference>
<dbReference type="Pfam" id="PF00646">
    <property type="entry name" value="F-box"/>
    <property type="match status" value="1"/>
</dbReference>
<dbReference type="InterPro" id="IPR001810">
    <property type="entry name" value="F-box_dom"/>
</dbReference>
<dbReference type="InterPro" id="IPR050942">
    <property type="entry name" value="F-box_BR-signaling"/>
</dbReference>
<dbReference type="Pfam" id="PF03478">
    <property type="entry name" value="Beta-prop_KIB1-4"/>
    <property type="match status" value="1"/>
</dbReference>
<evidence type="ECO:0000313" key="3">
    <source>
        <dbReference type="EMBL" id="KAJ4804783.1"/>
    </source>
</evidence>
<dbReference type="Gene3D" id="1.20.1280.50">
    <property type="match status" value="1"/>
</dbReference>
<gene>
    <name evidence="3" type="ORF">LUZ62_017349</name>
</gene>
<dbReference type="AlphaFoldDB" id="A0AAV8GPH4"/>
<keyword evidence="4" id="KW-1185">Reference proteome</keyword>
<proteinExistence type="predicted"/>
<evidence type="ECO:0000313" key="4">
    <source>
        <dbReference type="Proteomes" id="UP001140206"/>
    </source>
</evidence>
<sequence length="371" mass="42555">MRNHISFVPKIKRENTVAACCNKMDWAGLLPEVLGAILEKLIESTDHLRFRCVCHSWRSFARSHPVPSPLPWLHLPHNPNTTDLRFYSLSEDRVYKIPFPEVYNSRVIGSTSGFLLVVPNSSSDPQVMIINPFTGTRVHLPNIYRPGPRIYPDIVWDYSGSVVVGNLECPQVVAYCRPGDHSWTRIGNLTSYTIYKIVYKAGSFYLFECVSAKIYVLDGETLKLTRIIELPHHGFKFSVFIVSPDDILLCTDLCFNENTRWVSVLLNQNFLEESSWSNVTDIGNYALFGAYRYTLDCHSSCYVLSEANRHTGLRNTLIQYEFFSNKYTDIHTRTCYIYARKLRNLTCKVKGQCTCSSNPSWILPSFDNTLQ</sequence>
<organism evidence="3 4">
    <name type="scientific">Rhynchospora pubera</name>
    <dbReference type="NCBI Taxonomy" id="906938"/>
    <lineage>
        <taxon>Eukaryota</taxon>
        <taxon>Viridiplantae</taxon>
        <taxon>Streptophyta</taxon>
        <taxon>Embryophyta</taxon>
        <taxon>Tracheophyta</taxon>
        <taxon>Spermatophyta</taxon>
        <taxon>Magnoliopsida</taxon>
        <taxon>Liliopsida</taxon>
        <taxon>Poales</taxon>
        <taxon>Cyperaceae</taxon>
        <taxon>Cyperoideae</taxon>
        <taxon>Rhynchosporeae</taxon>
        <taxon>Rhynchospora</taxon>
    </lineage>
</organism>
<evidence type="ECO:0000259" key="1">
    <source>
        <dbReference type="Pfam" id="PF00646"/>
    </source>
</evidence>
<dbReference type="InterPro" id="IPR005174">
    <property type="entry name" value="KIB1-4_b-propeller"/>
</dbReference>
<evidence type="ECO:0000259" key="2">
    <source>
        <dbReference type="Pfam" id="PF03478"/>
    </source>
</evidence>
<dbReference type="InterPro" id="IPR036047">
    <property type="entry name" value="F-box-like_dom_sf"/>
</dbReference>
<accession>A0AAV8GPH4</accession>
<dbReference type="Proteomes" id="UP001140206">
    <property type="component" value="Chromosome 1"/>
</dbReference>
<name>A0AAV8GPH4_9POAL</name>
<dbReference type="PANTHER" id="PTHR44259">
    <property type="entry name" value="OS07G0183000 PROTEIN-RELATED"/>
    <property type="match status" value="1"/>
</dbReference>
<reference evidence="3" key="1">
    <citation type="submission" date="2022-08" db="EMBL/GenBank/DDBJ databases">
        <authorList>
            <person name="Marques A."/>
        </authorList>
    </citation>
    <scope>NUCLEOTIDE SEQUENCE</scope>
    <source>
        <strain evidence="3">RhyPub2mFocal</strain>
        <tissue evidence="3">Leaves</tissue>
    </source>
</reference>
<protein>
    <submittedName>
        <fullName evidence="3">F-box SKIP23-like protein (DUF295)</fullName>
    </submittedName>
</protein>
<comment type="caution">
    <text evidence="3">The sequence shown here is derived from an EMBL/GenBank/DDBJ whole genome shotgun (WGS) entry which is preliminary data.</text>
</comment>